<name>A0A9N8HPY8_9STRA</name>
<dbReference type="Pfam" id="PF00375">
    <property type="entry name" value="SDF"/>
    <property type="match status" value="1"/>
</dbReference>
<dbReference type="Proteomes" id="UP001153069">
    <property type="component" value="Unassembled WGS sequence"/>
</dbReference>
<evidence type="ECO:0000313" key="9">
    <source>
        <dbReference type="EMBL" id="CAB9520857.1"/>
    </source>
</evidence>
<dbReference type="GO" id="GO:0015293">
    <property type="term" value="F:symporter activity"/>
    <property type="evidence" value="ECO:0007669"/>
    <property type="project" value="UniProtKB-UniRule"/>
</dbReference>
<keyword evidence="4 7" id="KW-0812">Transmembrane</keyword>
<keyword evidence="2 7" id="KW-0813">Transport</keyword>
<dbReference type="Gene3D" id="1.10.3860.10">
    <property type="entry name" value="Sodium:dicarboxylate symporter"/>
    <property type="match status" value="1"/>
</dbReference>
<dbReference type="InterPro" id="IPR036458">
    <property type="entry name" value="Na:dicarbo_symporter_sf"/>
</dbReference>
<feature type="transmembrane region" description="Helical" evidence="7">
    <location>
        <begin position="245"/>
        <end position="266"/>
    </location>
</feature>
<keyword evidence="10" id="KW-1185">Reference proteome</keyword>
<keyword evidence="3" id="KW-1003">Cell membrane</keyword>
<evidence type="ECO:0000256" key="7">
    <source>
        <dbReference type="RuleBase" id="RU361216"/>
    </source>
</evidence>
<feature type="transmembrane region" description="Helical" evidence="7">
    <location>
        <begin position="287"/>
        <end position="312"/>
    </location>
</feature>
<dbReference type="PRINTS" id="PR00173">
    <property type="entry name" value="EDTRNSPORT"/>
</dbReference>
<evidence type="ECO:0000256" key="4">
    <source>
        <dbReference type="ARBA" id="ARBA00022692"/>
    </source>
</evidence>
<keyword evidence="5 7" id="KW-1133">Transmembrane helix</keyword>
<organism evidence="9 10">
    <name type="scientific">Seminavis robusta</name>
    <dbReference type="NCBI Taxonomy" id="568900"/>
    <lineage>
        <taxon>Eukaryota</taxon>
        <taxon>Sar</taxon>
        <taxon>Stramenopiles</taxon>
        <taxon>Ochrophyta</taxon>
        <taxon>Bacillariophyta</taxon>
        <taxon>Bacillariophyceae</taxon>
        <taxon>Bacillariophycidae</taxon>
        <taxon>Naviculales</taxon>
        <taxon>Naviculaceae</taxon>
        <taxon>Seminavis</taxon>
    </lineage>
</organism>
<feature type="transmembrane region" description="Helical" evidence="7">
    <location>
        <begin position="436"/>
        <end position="462"/>
    </location>
</feature>
<dbReference type="AlphaFoldDB" id="A0A9N8HPY8"/>
<dbReference type="PANTHER" id="PTHR42865">
    <property type="entry name" value="PROTON/GLUTAMATE-ASPARTATE SYMPORTER"/>
    <property type="match status" value="1"/>
</dbReference>
<evidence type="ECO:0000256" key="3">
    <source>
        <dbReference type="ARBA" id="ARBA00022475"/>
    </source>
</evidence>
<protein>
    <recommendedName>
        <fullName evidence="7">Amino acid transporter</fullName>
    </recommendedName>
</protein>
<evidence type="ECO:0000256" key="2">
    <source>
        <dbReference type="ARBA" id="ARBA00022448"/>
    </source>
</evidence>
<feature type="region of interest" description="Disordered" evidence="8">
    <location>
        <begin position="1"/>
        <end position="31"/>
    </location>
</feature>
<sequence length="535" mass="56668">MMSSSERSMTKEEVKGTSRSNDDTSSTSITTVEQEAPTIGCGVLARYPVLSVLGFAAVGIGLGLGLSFWEPEDPNDKDTVLQWVGLIGDLFIRALKCVVLPLVFANVILSVVEMLTVGRAGAIGGKTIGFYLLTTVAASILGIISIVSFKGLFEEGDFETSVKSTIRLGCDGEGSFLAHMPDGSVTCTANFTDDSYTTFFLHDVDSTFVTTSSGPANDISLSDTIYQGVFEKLISNNIVESFVEANFAAVVMFAMVFGLALGRVVLQKTANLADSFVICFLKEIDEVFLLLINWIISITPFAVLSLIANAIGKQDDLAGSFRNVGYLVAATILAMAVHFCVVYVGLYTVMTRSNPWSYFKHLIPAQTTAFACASSAATIPVTMQSVKATGKVPEAVSRFVIPMGAVINMDGGAIYFPCACIWMAVINGIEPTFGNYILLVILATVGSAGAAPVPSASLVLIITAYNTVFGTTGTPEGFSFILAIDWFMDRLRTTLNVTGDAIVCGLVAHTAALDTADSTEDASDPGTNSDEEGTL</sequence>
<evidence type="ECO:0000313" key="10">
    <source>
        <dbReference type="Proteomes" id="UP001153069"/>
    </source>
</evidence>
<feature type="transmembrane region" description="Helical" evidence="7">
    <location>
        <begin position="90"/>
        <end position="116"/>
    </location>
</feature>
<comment type="caution">
    <text evidence="9">The sequence shown here is derived from an EMBL/GenBank/DDBJ whole genome shotgun (WGS) entry which is preliminary data.</text>
</comment>
<proteinExistence type="inferred from homology"/>
<feature type="compositionally biased region" description="Basic and acidic residues" evidence="8">
    <location>
        <begin position="8"/>
        <end position="22"/>
    </location>
</feature>
<dbReference type="InterPro" id="IPR001991">
    <property type="entry name" value="Na-dicarboxylate_symporter"/>
</dbReference>
<comment type="similarity">
    <text evidence="7">Belongs to the dicarboxylate/amino acid:cation symporter (DAACS) (TC 2.A.23) family.</text>
</comment>
<gene>
    <name evidence="9" type="ORF">SEMRO_1141_G245680.1</name>
</gene>
<keyword evidence="7" id="KW-0769">Symport</keyword>
<feature type="transmembrane region" description="Helical" evidence="7">
    <location>
        <begin position="128"/>
        <end position="149"/>
    </location>
</feature>
<feature type="transmembrane region" description="Helical" evidence="7">
    <location>
        <begin position="324"/>
        <end position="346"/>
    </location>
</feature>
<feature type="transmembrane region" description="Helical" evidence="7">
    <location>
        <begin position="399"/>
        <end position="424"/>
    </location>
</feature>
<dbReference type="SUPFAM" id="SSF118215">
    <property type="entry name" value="Proton glutamate symport protein"/>
    <property type="match status" value="1"/>
</dbReference>
<evidence type="ECO:0000256" key="1">
    <source>
        <dbReference type="ARBA" id="ARBA00004651"/>
    </source>
</evidence>
<feature type="transmembrane region" description="Helical" evidence="7">
    <location>
        <begin position="49"/>
        <end position="70"/>
    </location>
</feature>
<dbReference type="GO" id="GO:0005886">
    <property type="term" value="C:plasma membrane"/>
    <property type="evidence" value="ECO:0007669"/>
    <property type="project" value="UniProtKB-SubCell"/>
</dbReference>
<evidence type="ECO:0000256" key="6">
    <source>
        <dbReference type="ARBA" id="ARBA00023136"/>
    </source>
</evidence>
<dbReference type="OrthoDB" id="70718at2759"/>
<evidence type="ECO:0000256" key="8">
    <source>
        <dbReference type="SAM" id="MobiDB-lite"/>
    </source>
</evidence>
<reference evidence="9" key="1">
    <citation type="submission" date="2020-06" db="EMBL/GenBank/DDBJ databases">
        <authorList>
            <consortium name="Plant Systems Biology data submission"/>
        </authorList>
    </citation>
    <scope>NUCLEOTIDE SEQUENCE</scope>
    <source>
        <strain evidence="9">D6</strain>
    </source>
</reference>
<accession>A0A9N8HPY8</accession>
<comment type="subcellular location">
    <subcellularLocation>
        <location evidence="1">Cell membrane</location>
        <topology evidence="1">Multi-pass membrane protein</topology>
    </subcellularLocation>
    <subcellularLocation>
        <location evidence="7">Membrane</location>
        <topology evidence="7">Multi-pass membrane protein</topology>
    </subcellularLocation>
</comment>
<dbReference type="PANTHER" id="PTHR42865:SF7">
    <property type="entry name" value="PROTON_GLUTAMATE-ASPARTATE SYMPORTER"/>
    <property type="match status" value="1"/>
</dbReference>
<dbReference type="EMBL" id="CAICTM010001139">
    <property type="protein sequence ID" value="CAB9520857.1"/>
    <property type="molecule type" value="Genomic_DNA"/>
</dbReference>
<evidence type="ECO:0000256" key="5">
    <source>
        <dbReference type="ARBA" id="ARBA00022989"/>
    </source>
</evidence>
<keyword evidence="6 7" id="KW-0472">Membrane</keyword>